<dbReference type="Proteomes" id="UP001289066">
    <property type="component" value="Unassembled WGS sequence"/>
</dbReference>
<dbReference type="GO" id="GO:0004673">
    <property type="term" value="F:protein histidine kinase activity"/>
    <property type="evidence" value="ECO:0007669"/>
    <property type="project" value="UniProtKB-EC"/>
</dbReference>
<keyword evidence="5" id="KW-0902">Two-component regulatory system</keyword>
<protein>
    <recommendedName>
        <fullName evidence="2">histidine kinase</fullName>
        <ecNumber evidence="2">2.7.13.3</ecNumber>
    </recommendedName>
</protein>
<dbReference type="PANTHER" id="PTHR43711:SF1">
    <property type="entry name" value="HISTIDINE KINASE 1"/>
    <property type="match status" value="1"/>
</dbReference>
<accession>A0AAW9JAT6</accession>
<dbReference type="CDD" id="cd00075">
    <property type="entry name" value="HATPase"/>
    <property type="match status" value="1"/>
</dbReference>
<evidence type="ECO:0000259" key="6">
    <source>
        <dbReference type="Pfam" id="PF02518"/>
    </source>
</evidence>
<dbReference type="EMBL" id="WNVG01001718">
    <property type="protein sequence ID" value="MDZ5035502.1"/>
    <property type="molecule type" value="Genomic_DNA"/>
</dbReference>
<feature type="non-terminal residue" evidence="7">
    <location>
        <position position="1"/>
    </location>
</feature>
<dbReference type="InterPro" id="IPR003594">
    <property type="entry name" value="HATPase_dom"/>
</dbReference>
<comment type="caution">
    <text evidence="7">The sequence shown here is derived from an EMBL/GenBank/DDBJ whole genome shotgun (WGS) entry which is preliminary data.</text>
</comment>
<evidence type="ECO:0000313" key="8">
    <source>
        <dbReference type="Proteomes" id="UP001289066"/>
    </source>
</evidence>
<evidence type="ECO:0000256" key="4">
    <source>
        <dbReference type="ARBA" id="ARBA00022777"/>
    </source>
</evidence>
<dbReference type="InterPro" id="IPR036890">
    <property type="entry name" value="HATPase_C_sf"/>
</dbReference>
<dbReference type="InterPro" id="IPR050736">
    <property type="entry name" value="Sensor_HK_Regulatory"/>
</dbReference>
<evidence type="ECO:0000256" key="3">
    <source>
        <dbReference type="ARBA" id="ARBA00022679"/>
    </source>
</evidence>
<dbReference type="SUPFAM" id="SSF55874">
    <property type="entry name" value="ATPase domain of HSP90 chaperone/DNA topoisomerase II/histidine kinase"/>
    <property type="match status" value="1"/>
</dbReference>
<dbReference type="Gene3D" id="3.30.565.10">
    <property type="entry name" value="Histidine kinase-like ATPase, C-terminal domain"/>
    <property type="match status" value="1"/>
</dbReference>
<dbReference type="AlphaFoldDB" id="A0AAW9JAT6"/>
<comment type="catalytic activity">
    <reaction evidence="1">
        <text>ATP + protein L-histidine = ADP + protein N-phospho-L-histidine.</text>
        <dbReference type="EC" id="2.7.13.3"/>
    </reaction>
</comment>
<name>A0AAW9JAT6_CLOPF</name>
<reference evidence="7" key="1">
    <citation type="submission" date="2019-11" db="EMBL/GenBank/DDBJ databases">
        <title>Characterization of Clostridium perfringens isolates from swine manure treated agricultural soils.</title>
        <authorList>
            <person name="Wushke S.T."/>
        </authorList>
    </citation>
    <scope>NUCLEOTIDE SEQUENCE</scope>
    <source>
        <strain evidence="7">X15</strain>
    </source>
</reference>
<sequence>SKSDQECIFDMFFTANDNKGDSRRGLGLGLALCKSIINAHGGEIYVRNNKPHGTVIGFTLLQVEVNNGSVNFSS</sequence>
<evidence type="ECO:0000256" key="5">
    <source>
        <dbReference type="ARBA" id="ARBA00023012"/>
    </source>
</evidence>
<gene>
    <name evidence="7" type="ORF">GNF81_22765</name>
</gene>
<keyword evidence="3" id="KW-0808">Transferase</keyword>
<organism evidence="7 8">
    <name type="scientific">Clostridium perfringens</name>
    <dbReference type="NCBI Taxonomy" id="1502"/>
    <lineage>
        <taxon>Bacteria</taxon>
        <taxon>Bacillati</taxon>
        <taxon>Bacillota</taxon>
        <taxon>Clostridia</taxon>
        <taxon>Eubacteriales</taxon>
        <taxon>Clostridiaceae</taxon>
        <taxon>Clostridium</taxon>
    </lineage>
</organism>
<keyword evidence="4" id="KW-0418">Kinase</keyword>
<dbReference type="InterPro" id="IPR004358">
    <property type="entry name" value="Sig_transdc_His_kin-like_C"/>
</dbReference>
<dbReference type="PANTHER" id="PTHR43711">
    <property type="entry name" value="TWO-COMPONENT HISTIDINE KINASE"/>
    <property type="match status" value="1"/>
</dbReference>
<dbReference type="EC" id="2.7.13.3" evidence="2"/>
<evidence type="ECO:0000256" key="2">
    <source>
        <dbReference type="ARBA" id="ARBA00012438"/>
    </source>
</evidence>
<proteinExistence type="predicted"/>
<evidence type="ECO:0000313" key="7">
    <source>
        <dbReference type="EMBL" id="MDZ5035502.1"/>
    </source>
</evidence>
<evidence type="ECO:0000256" key="1">
    <source>
        <dbReference type="ARBA" id="ARBA00000085"/>
    </source>
</evidence>
<dbReference type="GO" id="GO:0000160">
    <property type="term" value="P:phosphorelay signal transduction system"/>
    <property type="evidence" value="ECO:0007669"/>
    <property type="project" value="UniProtKB-KW"/>
</dbReference>
<dbReference type="PRINTS" id="PR00344">
    <property type="entry name" value="BCTRLSENSOR"/>
</dbReference>
<feature type="domain" description="Histidine kinase/HSP90-like ATPase" evidence="6">
    <location>
        <begin position="2"/>
        <end position="60"/>
    </location>
</feature>
<dbReference type="RefSeq" id="WP_322413767.1">
    <property type="nucleotide sequence ID" value="NZ_WNVG01001718.1"/>
</dbReference>
<dbReference type="Pfam" id="PF02518">
    <property type="entry name" value="HATPase_c"/>
    <property type="match status" value="1"/>
</dbReference>